<dbReference type="EMBL" id="WVUD01000020">
    <property type="protein sequence ID" value="MYL83803.1"/>
    <property type="molecule type" value="Genomic_DNA"/>
</dbReference>
<keyword evidence="1" id="KW-0812">Transmembrane</keyword>
<dbReference type="RefSeq" id="WP_160961310.1">
    <property type="nucleotide sequence ID" value="NZ_WVUD01000020.1"/>
</dbReference>
<evidence type="ECO:0000313" key="3">
    <source>
        <dbReference type="Proteomes" id="UP000482487"/>
    </source>
</evidence>
<evidence type="ECO:0000313" key="2">
    <source>
        <dbReference type="EMBL" id="MYL83803.1"/>
    </source>
</evidence>
<name>A0A7C9IVE9_9BACT</name>
<keyword evidence="1" id="KW-1133">Transmembrane helix</keyword>
<gene>
    <name evidence="2" type="ORF">GTA51_11755</name>
</gene>
<protein>
    <recommendedName>
        <fullName evidence="4">DUF1640 domain-containing protein</fullName>
    </recommendedName>
</protein>
<organism evidence="2 3">
    <name type="scientific">Solidesulfovibrio aerotolerans</name>
    <dbReference type="NCBI Taxonomy" id="295255"/>
    <lineage>
        <taxon>Bacteria</taxon>
        <taxon>Pseudomonadati</taxon>
        <taxon>Thermodesulfobacteriota</taxon>
        <taxon>Desulfovibrionia</taxon>
        <taxon>Desulfovibrionales</taxon>
        <taxon>Desulfovibrionaceae</taxon>
        <taxon>Solidesulfovibrio</taxon>
    </lineage>
</organism>
<dbReference type="OrthoDB" id="5458562at2"/>
<proteinExistence type="predicted"/>
<reference evidence="2 3" key="1">
    <citation type="submission" date="2020-01" db="EMBL/GenBank/DDBJ databases">
        <title>Genome sequence of Desulfovibrio aerotolerans DSM 16695(T).</title>
        <authorList>
            <person name="Karnachuk O."/>
            <person name="Avakyan M."/>
            <person name="Mardanov A."/>
            <person name="Kadnikov V."/>
            <person name="Ravin N."/>
        </authorList>
    </citation>
    <scope>NUCLEOTIDE SEQUENCE [LARGE SCALE GENOMIC DNA]</scope>
    <source>
        <strain evidence="2 3">DSM 16695</strain>
    </source>
</reference>
<evidence type="ECO:0008006" key="4">
    <source>
        <dbReference type="Google" id="ProtNLM"/>
    </source>
</evidence>
<dbReference type="AlphaFoldDB" id="A0A7C9IVE9"/>
<keyword evidence="1" id="KW-0472">Membrane</keyword>
<keyword evidence="3" id="KW-1185">Reference proteome</keyword>
<evidence type="ECO:0000256" key="1">
    <source>
        <dbReference type="SAM" id="Phobius"/>
    </source>
</evidence>
<accession>A0A7C9IVE9</accession>
<sequence>MALRFDDPTRLEKALGEEAAGVLINILEKQDEEAKREIATKHDLRETELRLLAEMSKLNADTKADILKWVAAMLIGQAALIAALMKLFTK</sequence>
<dbReference type="Proteomes" id="UP000482487">
    <property type="component" value="Unassembled WGS sequence"/>
</dbReference>
<feature type="transmembrane region" description="Helical" evidence="1">
    <location>
        <begin position="66"/>
        <end position="88"/>
    </location>
</feature>
<comment type="caution">
    <text evidence="2">The sequence shown here is derived from an EMBL/GenBank/DDBJ whole genome shotgun (WGS) entry which is preliminary data.</text>
</comment>